<dbReference type="PANTHER" id="PTHR36723">
    <property type="entry name" value="F22C12.19"/>
    <property type="match status" value="1"/>
</dbReference>
<protein>
    <submittedName>
        <fullName evidence="2">Uncharacterized protein</fullName>
    </submittedName>
</protein>
<gene>
    <name evidence="2" type="ORF">CURHAP_LOCUS32683</name>
</gene>
<feature type="region of interest" description="Disordered" evidence="1">
    <location>
        <begin position="696"/>
        <end position="715"/>
    </location>
</feature>
<evidence type="ECO:0000256" key="1">
    <source>
        <dbReference type="SAM" id="MobiDB-lite"/>
    </source>
</evidence>
<reference evidence="2 3" key="1">
    <citation type="submission" date="2020-05" db="EMBL/GenBank/DDBJ databases">
        <authorList>
            <person name="Campoy J."/>
            <person name="Schneeberger K."/>
            <person name="Spophaly S."/>
        </authorList>
    </citation>
    <scope>NUCLEOTIDE SEQUENCE [LARGE SCALE GENOMIC DNA]</scope>
    <source>
        <strain evidence="2">PruArmRojPasFocal</strain>
    </source>
</reference>
<dbReference type="AlphaFoldDB" id="A0A6J5UVP7"/>
<dbReference type="PANTHER" id="PTHR36723:SF1">
    <property type="entry name" value="F22C12.19"/>
    <property type="match status" value="1"/>
</dbReference>
<evidence type="ECO:0000313" key="3">
    <source>
        <dbReference type="Proteomes" id="UP000507222"/>
    </source>
</evidence>
<organism evidence="2 3">
    <name type="scientific">Prunus armeniaca</name>
    <name type="common">Apricot</name>
    <name type="synonym">Armeniaca vulgaris</name>
    <dbReference type="NCBI Taxonomy" id="36596"/>
    <lineage>
        <taxon>Eukaryota</taxon>
        <taxon>Viridiplantae</taxon>
        <taxon>Streptophyta</taxon>
        <taxon>Embryophyta</taxon>
        <taxon>Tracheophyta</taxon>
        <taxon>Spermatophyta</taxon>
        <taxon>Magnoliopsida</taxon>
        <taxon>eudicotyledons</taxon>
        <taxon>Gunneridae</taxon>
        <taxon>Pentapetalae</taxon>
        <taxon>rosids</taxon>
        <taxon>fabids</taxon>
        <taxon>Rosales</taxon>
        <taxon>Rosaceae</taxon>
        <taxon>Amygdaloideae</taxon>
        <taxon>Amygdaleae</taxon>
        <taxon>Prunus</taxon>
    </lineage>
</organism>
<dbReference type="Proteomes" id="UP000507222">
    <property type="component" value="Unassembled WGS sequence"/>
</dbReference>
<feature type="compositionally biased region" description="Basic and acidic residues" evidence="1">
    <location>
        <begin position="703"/>
        <end position="715"/>
    </location>
</feature>
<name>A0A6J5UVP7_PRUAR</name>
<dbReference type="EMBL" id="CAEKDK010000005">
    <property type="protein sequence ID" value="CAB4279993.1"/>
    <property type="molecule type" value="Genomic_DNA"/>
</dbReference>
<proteinExistence type="predicted"/>
<sequence length="730" mass="79518">MEAVDLTFPVDVAGAQKFMGMEGLVRAGVTVKELEPCDLDRVSVRASPLTEACSSFLSDKEYEPSKLGGQLLSYQGEELSRHQHCRGKNGFLLHTGAESVQLERKSGKVSKMGSSTSKRPRIARLEDPTSLAGVDGIRDMSDKLGSYLTKCSSSDKNQLAKQKNNCTSKRGDKRNLKLHAKTKHDSFSVKAGLPSFGSAAGGNNFFGVHGLKSDNHDVTKLVDDVLLNELLDGTCKCPSLDKGKGKKPANVNDSFLHSVRKASFVLQLPRSVQPQHIAEVDSNSDKIMSPWPLSTSSVVTSGVNGDKGEPVITDLSSCNEVQDSHKKPETPANPLDLPLCEPKYILERLALPPPKDLESLLLDAAKPALSSKSTPDPCSGKQISRRASLPPFPWSHTSNGHCRTSSDAAKLSTSKGTCQGRWQRIGKNIVSSLGAVTNNFTDLESLTYDQSLVPSARLKIAGSENQVSPSISVSLSWFRRDSSSGATCSKQSFVPLESGGKVNHSGNGNGLCIKSRKMTKNDAAVLALKLNPKSFNGGLLWLCDFAVINEMVFACPDEHCPQILAAARTLCDMATCSSRQNPDGIIRWPKKPLQKAMKARKLKSIEKPEEAYGTSVVVSGSDNLRRSVNRMMLPPKKPRLSMVDDRKDFNNFSCVTKGPINWSTPRSSRSSPGKSLKESIVDIRHSTTDVARQSYMMPPPARVPEKASNKREKMGKLLTMEWNRGRDRLD</sequence>
<accession>A0A6J5UVP7</accession>
<evidence type="ECO:0000313" key="2">
    <source>
        <dbReference type="EMBL" id="CAB4279993.1"/>
    </source>
</evidence>